<name>A0A5J5B2U2_9ASTE</name>
<keyword evidence="5" id="KW-1185">Reference proteome</keyword>
<accession>A0A5J5B2U2</accession>
<gene>
    <name evidence="4" type="ORF">F0562_029382</name>
</gene>
<proteinExistence type="inferred from homology"/>
<dbReference type="InterPro" id="IPR046431">
    <property type="entry name" value="FAF_dom"/>
</dbReference>
<feature type="region of interest" description="Disordered" evidence="2">
    <location>
        <begin position="216"/>
        <end position="254"/>
    </location>
</feature>
<sequence>MMMSFCKKSVHSFLGFTNSKDSIGAAESPGHYCNKISSPASCPFITLSDEIQRPANVIESAAVKSPPSSPATTNIITTVVSPTKRDLGGIGFLDDVGGSVDGLMSCTESLGFESSDERRIDNQIENMNKDDQLCLKTTPSVRSRWKKIVEKNKVKKFPPPLSSLNHDGKPNFFLRPVRKDGRLELTEVKIDRPEILRASRQDGRLRLHLIIDEDMDVEEQAESNEEEEEYQEEEEEEVEEKIVEEDKEQVEEEKTGEWWLRAANGGGDGVRRCHEMRSPRWVDVSLANFGGNVGDDGVLRCWQRKGSLCLRH</sequence>
<feature type="domain" description="FAF" evidence="3">
    <location>
        <begin position="156"/>
        <end position="209"/>
    </location>
</feature>
<comment type="similarity">
    <text evidence="1">Belongs to the fantastic four family.</text>
</comment>
<evidence type="ECO:0000256" key="2">
    <source>
        <dbReference type="SAM" id="MobiDB-lite"/>
    </source>
</evidence>
<dbReference type="Pfam" id="PF11250">
    <property type="entry name" value="FAF"/>
    <property type="match status" value="1"/>
</dbReference>
<evidence type="ECO:0000256" key="1">
    <source>
        <dbReference type="ARBA" id="ARBA00008690"/>
    </source>
</evidence>
<evidence type="ECO:0000313" key="4">
    <source>
        <dbReference type="EMBL" id="KAA8536904.1"/>
    </source>
</evidence>
<reference evidence="4 5" key="1">
    <citation type="submission" date="2019-09" db="EMBL/GenBank/DDBJ databases">
        <title>A chromosome-level genome assembly of the Chinese tupelo Nyssa sinensis.</title>
        <authorList>
            <person name="Yang X."/>
            <person name="Kang M."/>
            <person name="Yang Y."/>
            <person name="Xiong H."/>
            <person name="Wang M."/>
            <person name="Zhang Z."/>
            <person name="Wang Z."/>
            <person name="Wu H."/>
            <person name="Ma T."/>
            <person name="Liu J."/>
            <person name="Xi Z."/>
        </authorList>
    </citation>
    <scope>NUCLEOTIDE SEQUENCE [LARGE SCALE GENOMIC DNA]</scope>
    <source>
        <strain evidence="4">J267</strain>
        <tissue evidence="4">Leaf</tissue>
    </source>
</reference>
<feature type="compositionally biased region" description="Acidic residues" evidence="2">
    <location>
        <begin position="216"/>
        <end position="251"/>
    </location>
</feature>
<dbReference type="OrthoDB" id="1931928at2759"/>
<evidence type="ECO:0000313" key="5">
    <source>
        <dbReference type="Proteomes" id="UP000325577"/>
    </source>
</evidence>
<dbReference type="PANTHER" id="PTHR33155">
    <property type="entry name" value="FANTASTIC FOUR-LIKE PROTEIN (DUF3049)"/>
    <property type="match status" value="1"/>
</dbReference>
<protein>
    <recommendedName>
        <fullName evidence="3">FAF domain-containing protein</fullName>
    </recommendedName>
</protein>
<dbReference type="Proteomes" id="UP000325577">
    <property type="component" value="Linkage Group LG16"/>
</dbReference>
<dbReference type="AlphaFoldDB" id="A0A5J5B2U2"/>
<dbReference type="InterPro" id="IPR021410">
    <property type="entry name" value="FAF"/>
</dbReference>
<dbReference type="PANTHER" id="PTHR33155:SF27">
    <property type="entry name" value="FANTASTIC FOUR-LIKE PROTEIN (DUF3049)"/>
    <property type="match status" value="1"/>
</dbReference>
<evidence type="ECO:0000259" key="3">
    <source>
        <dbReference type="Pfam" id="PF11250"/>
    </source>
</evidence>
<organism evidence="4 5">
    <name type="scientific">Nyssa sinensis</name>
    <dbReference type="NCBI Taxonomy" id="561372"/>
    <lineage>
        <taxon>Eukaryota</taxon>
        <taxon>Viridiplantae</taxon>
        <taxon>Streptophyta</taxon>
        <taxon>Embryophyta</taxon>
        <taxon>Tracheophyta</taxon>
        <taxon>Spermatophyta</taxon>
        <taxon>Magnoliopsida</taxon>
        <taxon>eudicotyledons</taxon>
        <taxon>Gunneridae</taxon>
        <taxon>Pentapetalae</taxon>
        <taxon>asterids</taxon>
        <taxon>Cornales</taxon>
        <taxon>Nyssaceae</taxon>
        <taxon>Nyssa</taxon>
    </lineage>
</organism>
<dbReference type="EMBL" id="CM018039">
    <property type="protein sequence ID" value="KAA8536904.1"/>
    <property type="molecule type" value="Genomic_DNA"/>
</dbReference>